<dbReference type="InterPro" id="IPR027417">
    <property type="entry name" value="P-loop_NTPase"/>
</dbReference>
<dbReference type="PANTHER" id="PTHR24220">
    <property type="entry name" value="IMPORT ATP-BINDING PROTEIN"/>
    <property type="match status" value="1"/>
</dbReference>
<comment type="similarity">
    <text evidence="1">Belongs to the ABC transporter superfamily.</text>
</comment>
<dbReference type="SMART" id="SM00382">
    <property type="entry name" value="AAA"/>
    <property type="match status" value="1"/>
</dbReference>
<dbReference type="InterPro" id="IPR017871">
    <property type="entry name" value="ABC_transporter-like_CS"/>
</dbReference>
<dbReference type="InterPro" id="IPR015854">
    <property type="entry name" value="ABC_transpr_LolD-like"/>
</dbReference>
<dbReference type="GO" id="GO:0005886">
    <property type="term" value="C:plasma membrane"/>
    <property type="evidence" value="ECO:0007669"/>
    <property type="project" value="TreeGrafter"/>
</dbReference>
<sequence length="211" mass="23716">MSELSTKDLSFYYTKDKSILKELNLAFERGKIYAIVGKSGAGKTTLLSLLSQLQSPKDGHIYYEGQDISNINADHYRSCNIGVVFQSYNLLPSWNAIENVSLSLDIANWKESDKKTHAKMLLEKMQIDESDMHRAVHQLSGGQQQRVAIARAISYNPSIILADEPTGNLDKATEKEILTIFQQLAYEEDKCVILVTHASSVTKIADEIYRL</sequence>
<evidence type="ECO:0000313" key="6">
    <source>
        <dbReference type="Proteomes" id="UP000294743"/>
    </source>
</evidence>
<dbReference type="PROSITE" id="PS00211">
    <property type="entry name" value="ABC_TRANSPORTER_1"/>
    <property type="match status" value="1"/>
</dbReference>
<dbReference type="EMBL" id="SODD01000007">
    <property type="protein sequence ID" value="TDW24913.1"/>
    <property type="molecule type" value="Genomic_DNA"/>
</dbReference>
<dbReference type="InterPro" id="IPR003593">
    <property type="entry name" value="AAA+_ATPase"/>
</dbReference>
<dbReference type="GO" id="GO:0005524">
    <property type="term" value="F:ATP binding"/>
    <property type="evidence" value="ECO:0007669"/>
    <property type="project" value="UniProtKB-KW"/>
</dbReference>
<feature type="domain" description="ABC transporter" evidence="4">
    <location>
        <begin position="4"/>
        <end position="211"/>
    </location>
</feature>
<dbReference type="GO" id="GO:0016887">
    <property type="term" value="F:ATP hydrolysis activity"/>
    <property type="evidence" value="ECO:0007669"/>
    <property type="project" value="InterPro"/>
</dbReference>
<organism evidence="5 6">
    <name type="scientific">Breznakia blatticola</name>
    <dbReference type="NCBI Taxonomy" id="1754012"/>
    <lineage>
        <taxon>Bacteria</taxon>
        <taxon>Bacillati</taxon>
        <taxon>Bacillota</taxon>
        <taxon>Erysipelotrichia</taxon>
        <taxon>Erysipelotrichales</taxon>
        <taxon>Erysipelotrichaceae</taxon>
        <taxon>Breznakia</taxon>
    </lineage>
</organism>
<dbReference type="PROSITE" id="PS50893">
    <property type="entry name" value="ABC_TRANSPORTER_2"/>
    <property type="match status" value="1"/>
</dbReference>
<gene>
    <name evidence="5" type="ORF">EDD63_10765</name>
</gene>
<dbReference type="AlphaFoldDB" id="A0A4R8A2X5"/>
<dbReference type="Gene3D" id="3.40.50.300">
    <property type="entry name" value="P-loop containing nucleotide triphosphate hydrolases"/>
    <property type="match status" value="1"/>
</dbReference>
<evidence type="ECO:0000259" key="4">
    <source>
        <dbReference type="PROSITE" id="PS50893"/>
    </source>
</evidence>
<comment type="caution">
    <text evidence="5">The sequence shown here is derived from an EMBL/GenBank/DDBJ whole genome shotgun (WGS) entry which is preliminary data.</text>
</comment>
<dbReference type="PANTHER" id="PTHR24220:SF689">
    <property type="entry name" value="LIPOPROTEIN-RELEASING SYSTEM ATP-BINDING PROTEIN LOLD"/>
    <property type="match status" value="1"/>
</dbReference>
<keyword evidence="3 5" id="KW-0067">ATP-binding</keyword>
<evidence type="ECO:0000256" key="3">
    <source>
        <dbReference type="ARBA" id="ARBA00022840"/>
    </source>
</evidence>
<keyword evidence="6" id="KW-1185">Reference proteome</keyword>
<dbReference type="InterPro" id="IPR003439">
    <property type="entry name" value="ABC_transporter-like_ATP-bd"/>
</dbReference>
<dbReference type="Pfam" id="PF00005">
    <property type="entry name" value="ABC_tran"/>
    <property type="match status" value="1"/>
</dbReference>
<dbReference type="RefSeq" id="WP_134168509.1">
    <property type="nucleotide sequence ID" value="NZ_SODD01000007.1"/>
</dbReference>
<name>A0A4R8A2X5_9FIRM</name>
<dbReference type="Proteomes" id="UP000294743">
    <property type="component" value="Unassembled WGS sequence"/>
</dbReference>
<evidence type="ECO:0000313" key="5">
    <source>
        <dbReference type="EMBL" id="TDW24913.1"/>
    </source>
</evidence>
<accession>A0A4R8A2X5</accession>
<evidence type="ECO:0000256" key="2">
    <source>
        <dbReference type="ARBA" id="ARBA00022741"/>
    </source>
</evidence>
<keyword evidence="2" id="KW-0547">Nucleotide-binding</keyword>
<dbReference type="OrthoDB" id="9802264at2"/>
<protein>
    <submittedName>
        <fullName evidence="5">Putative ABC transport system ATP-binding protein</fullName>
    </submittedName>
</protein>
<reference evidence="5 6" key="1">
    <citation type="submission" date="2019-03" db="EMBL/GenBank/DDBJ databases">
        <title>Genomic Encyclopedia of Type Strains, Phase IV (KMG-IV): sequencing the most valuable type-strain genomes for metagenomic binning, comparative biology and taxonomic classification.</title>
        <authorList>
            <person name="Goeker M."/>
        </authorList>
    </citation>
    <scope>NUCLEOTIDE SEQUENCE [LARGE SCALE GENOMIC DNA]</scope>
    <source>
        <strain evidence="5 6">DSM 28867</strain>
    </source>
</reference>
<proteinExistence type="inferred from homology"/>
<dbReference type="GO" id="GO:0022857">
    <property type="term" value="F:transmembrane transporter activity"/>
    <property type="evidence" value="ECO:0007669"/>
    <property type="project" value="TreeGrafter"/>
</dbReference>
<dbReference type="SUPFAM" id="SSF52540">
    <property type="entry name" value="P-loop containing nucleoside triphosphate hydrolases"/>
    <property type="match status" value="1"/>
</dbReference>
<evidence type="ECO:0000256" key="1">
    <source>
        <dbReference type="ARBA" id="ARBA00005417"/>
    </source>
</evidence>